<comment type="similarity">
    <text evidence="3 4">Belongs to the RlpA family.</text>
</comment>
<dbReference type="NCBIfam" id="TIGR00413">
    <property type="entry name" value="rlpA"/>
    <property type="match status" value="1"/>
</dbReference>
<dbReference type="Pfam" id="PF03330">
    <property type="entry name" value="DPBB_1"/>
    <property type="match status" value="1"/>
</dbReference>
<evidence type="ECO:0000256" key="3">
    <source>
        <dbReference type="HAMAP-Rule" id="MF_02071"/>
    </source>
</evidence>
<dbReference type="InterPro" id="IPR034718">
    <property type="entry name" value="RlpA"/>
</dbReference>
<evidence type="ECO:0000259" key="6">
    <source>
        <dbReference type="Pfam" id="PF03330"/>
    </source>
</evidence>
<feature type="chain" id="PRO_5021056608" description="Probable endolytic peptidoglycan transglycosylase RlpA" evidence="3">
    <location>
        <begin position="35"/>
        <end position="179"/>
    </location>
</feature>
<evidence type="ECO:0000313" key="7">
    <source>
        <dbReference type="EMBL" id="RZU39225.1"/>
    </source>
</evidence>
<dbReference type="AlphaFoldDB" id="A0A4Q7YQZ2"/>
<dbReference type="Gene3D" id="2.40.40.10">
    <property type="entry name" value="RlpA-like domain"/>
    <property type="match status" value="1"/>
</dbReference>
<keyword evidence="3" id="KW-0732">Signal</keyword>
<comment type="caution">
    <text evidence="7">The sequence shown here is derived from an EMBL/GenBank/DDBJ whole genome shotgun (WGS) entry which is preliminary data.</text>
</comment>
<keyword evidence="7" id="KW-0449">Lipoprotein</keyword>
<keyword evidence="8" id="KW-1185">Reference proteome</keyword>
<sequence precursor="true">MKIISTNMGDKTVPTRRGVAIATLLVALGMTASASDATAPATGSDTNPANPAQQQHTKPRRWYQIGTASWYGRYFQGKQTANGESYDMNGLTCAHRSLPLGTWLRVTNLKNRKSVFVRVNDRGPMPDDRIVDLSYGAAKAVGISGLAKVKLEKLLPGDPEMARQLIAQLHVPIAVGQGL</sequence>
<dbReference type="GO" id="GO:0008932">
    <property type="term" value="F:lytic endotransglycosylase activity"/>
    <property type="evidence" value="ECO:0007669"/>
    <property type="project" value="UniProtKB-UniRule"/>
</dbReference>
<dbReference type="Proteomes" id="UP000292958">
    <property type="component" value="Unassembled WGS sequence"/>
</dbReference>
<dbReference type="PANTHER" id="PTHR34183">
    <property type="entry name" value="ENDOLYTIC PEPTIDOGLYCAN TRANSGLYCOSYLASE RLPA"/>
    <property type="match status" value="1"/>
</dbReference>
<evidence type="ECO:0000256" key="1">
    <source>
        <dbReference type="ARBA" id="ARBA00023239"/>
    </source>
</evidence>
<dbReference type="InterPro" id="IPR009009">
    <property type="entry name" value="RlpA-like_DPBB"/>
</dbReference>
<evidence type="ECO:0000256" key="5">
    <source>
        <dbReference type="SAM" id="MobiDB-lite"/>
    </source>
</evidence>
<accession>A0A4Q7YQZ2</accession>
<evidence type="ECO:0000313" key="8">
    <source>
        <dbReference type="Proteomes" id="UP000292958"/>
    </source>
</evidence>
<keyword evidence="1 3" id="KW-0456">Lyase</keyword>
<dbReference type="HAMAP" id="MF_02071">
    <property type="entry name" value="RlpA"/>
    <property type="match status" value="1"/>
</dbReference>
<dbReference type="EMBL" id="SHKW01000001">
    <property type="protein sequence ID" value="RZU39225.1"/>
    <property type="molecule type" value="Genomic_DNA"/>
</dbReference>
<feature type="domain" description="RlpA-like protein double-psi beta-barrel" evidence="6">
    <location>
        <begin position="65"/>
        <end position="149"/>
    </location>
</feature>
<reference evidence="7 8" key="1">
    <citation type="submission" date="2019-02" db="EMBL/GenBank/DDBJ databases">
        <title>Genomic Encyclopedia of Archaeal and Bacterial Type Strains, Phase II (KMG-II): from individual species to whole genera.</title>
        <authorList>
            <person name="Goeker M."/>
        </authorList>
    </citation>
    <scope>NUCLEOTIDE SEQUENCE [LARGE SCALE GENOMIC DNA]</scope>
    <source>
        <strain evidence="7 8">DSM 18101</strain>
    </source>
</reference>
<feature type="region of interest" description="Disordered" evidence="5">
    <location>
        <begin position="36"/>
        <end position="59"/>
    </location>
</feature>
<dbReference type="RefSeq" id="WP_207231676.1">
    <property type="nucleotide sequence ID" value="NZ_SHKW01000001.1"/>
</dbReference>
<feature type="compositionally biased region" description="Low complexity" evidence="5">
    <location>
        <begin position="36"/>
        <end position="46"/>
    </location>
</feature>
<gene>
    <name evidence="3" type="primary">rlpA</name>
    <name evidence="7" type="ORF">BDD14_0576</name>
</gene>
<comment type="function">
    <text evidence="3">Lytic transglycosylase with a strong preference for naked glycan strands that lack stem peptides.</text>
</comment>
<evidence type="ECO:0000256" key="4">
    <source>
        <dbReference type="RuleBase" id="RU003495"/>
    </source>
</evidence>
<keyword evidence="2 3" id="KW-0961">Cell wall biogenesis/degradation</keyword>
<dbReference type="EC" id="4.2.2.-" evidence="3"/>
<feature type="signal peptide" evidence="3">
    <location>
        <begin position="1"/>
        <end position="34"/>
    </location>
</feature>
<feature type="compositionally biased region" description="Polar residues" evidence="5">
    <location>
        <begin position="47"/>
        <end position="56"/>
    </location>
</feature>
<dbReference type="CDD" id="cd22268">
    <property type="entry name" value="DPBB_RlpA-like"/>
    <property type="match status" value="1"/>
</dbReference>
<dbReference type="SUPFAM" id="SSF50685">
    <property type="entry name" value="Barwin-like endoglucanases"/>
    <property type="match status" value="1"/>
</dbReference>
<protein>
    <recommendedName>
        <fullName evidence="3">Probable endolytic peptidoglycan transglycosylase RlpA</fullName>
        <ecNumber evidence="3">4.2.2.-</ecNumber>
    </recommendedName>
</protein>
<dbReference type="PANTHER" id="PTHR34183:SF1">
    <property type="entry name" value="ENDOLYTIC PEPTIDOGLYCAN TRANSGLYCOSYLASE RLPA"/>
    <property type="match status" value="1"/>
</dbReference>
<dbReference type="InterPro" id="IPR036908">
    <property type="entry name" value="RlpA-like_sf"/>
</dbReference>
<dbReference type="GO" id="GO:0071555">
    <property type="term" value="P:cell wall organization"/>
    <property type="evidence" value="ECO:0007669"/>
    <property type="project" value="UniProtKB-KW"/>
</dbReference>
<dbReference type="InterPro" id="IPR012997">
    <property type="entry name" value="RplA"/>
</dbReference>
<organism evidence="7 8">
    <name type="scientific">Edaphobacter modestus</name>
    <dbReference type="NCBI Taxonomy" id="388466"/>
    <lineage>
        <taxon>Bacteria</taxon>
        <taxon>Pseudomonadati</taxon>
        <taxon>Acidobacteriota</taxon>
        <taxon>Terriglobia</taxon>
        <taxon>Terriglobales</taxon>
        <taxon>Acidobacteriaceae</taxon>
        <taxon>Edaphobacter</taxon>
    </lineage>
</organism>
<name>A0A4Q7YQZ2_9BACT</name>
<proteinExistence type="inferred from homology"/>
<dbReference type="GO" id="GO:0000270">
    <property type="term" value="P:peptidoglycan metabolic process"/>
    <property type="evidence" value="ECO:0007669"/>
    <property type="project" value="UniProtKB-UniRule"/>
</dbReference>
<evidence type="ECO:0000256" key="2">
    <source>
        <dbReference type="ARBA" id="ARBA00023316"/>
    </source>
</evidence>